<feature type="transmembrane region" description="Helical" evidence="1">
    <location>
        <begin position="84"/>
        <end position="105"/>
    </location>
</feature>
<feature type="transmembrane region" description="Helical" evidence="1">
    <location>
        <begin position="44"/>
        <end position="63"/>
    </location>
</feature>
<dbReference type="Proteomes" id="UP000732298">
    <property type="component" value="Unassembled WGS sequence"/>
</dbReference>
<name>A0A8T3YKS1_9ARCH</name>
<keyword evidence="1" id="KW-0812">Transmembrane</keyword>
<feature type="transmembrane region" description="Helical" evidence="1">
    <location>
        <begin position="259"/>
        <end position="281"/>
    </location>
</feature>
<evidence type="ECO:0000256" key="1">
    <source>
        <dbReference type="SAM" id="Phobius"/>
    </source>
</evidence>
<keyword evidence="1" id="KW-0472">Membrane</keyword>
<dbReference type="EMBL" id="JACQPB010000039">
    <property type="protein sequence ID" value="MBI4210645.1"/>
    <property type="molecule type" value="Genomic_DNA"/>
</dbReference>
<feature type="transmembrane region" description="Helical" evidence="1">
    <location>
        <begin position="163"/>
        <end position="184"/>
    </location>
</feature>
<feature type="transmembrane region" description="Helical" evidence="1">
    <location>
        <begin position="191"/>
        <end position="210"/>
    </location>
</feature>
<feature type="transmembrane region" description="Helical" evidence="1">
    <location>
        <begin position="230"/>
        <end position="247"/>
    </location>
</feature>
<protein>
    <submittedName>
        <fullName evidence="2">Stage II sporulation protein M</fullName>
    </submittedName>
</protein>
<dbReference type="AlphaFoldDB" id="A0A8T3YKS1"/>
<evidence type="ECO:0000313" key="2">
    <source>
        <dbReference type="EMBL" id="MBI4210645.1"/>
    </source>
</evidence>
<comment type="caution">
    <text evidence="2">The sequence shown here is derived from an EMBL/GenBank/DDBJ whole genome shotgun (WGS) entry which is preliminary data.</text>
</comment>
<dbReference type="InterPro" id="IPR002798">
    <property type="entry name" value="SpoIIM-like"/>
</dbReference>
<feature type="transmembrane region" description="Helical" evidence="1">
    <location>
        <begin position="287"/>
        <end position="309"/>
    </location>
</feature>
<accession>A0A8T3YKS1</accession>
<feature type="transmembrane region" description="Helical" evidence="1">
    <location>
        <begin position="17"/>
        <end position="38"/>
    </location>
</feature>
<evidence type="ECO:0000313" key="3">
    <source>
        <dbReference type="Proteomes" id="UP000732298"/>
    </source>
</evidence>
<gene>
    <name evidence="2" type="ORF">HY544_04025</name>
</gene>
<proteinExistence type="predicted"/>
<reference evidence="2" key="1">
    <citation type="submission" date="2020-07" db="EMBL/GenBank/DDBJ databases">
        <title>Huge and variable diversity of episymbiotic CPR bacteria and DPANN archaea in groundwater ecosystems.</title>
        <authorList>
            <person name="He C.Y."/>
            <person name="Keren R."/>
            <person name="Whittaker M."/>
            <person name="Farag I.F."/>
            <person name="Doudna J."/>
            <person name="Cate J.H.D."/>
            <person name="Banfield J.F."/>
        </authorList>
    </citation>
    <scope>NUCLEOTIDE SEQUENCE</scope>
    <source>
        <strain evidence="2">NC_groundwater_1296_Ag_S-0.2um_52_80</strain>
    </source>
</reference>
<organism evidence="2 3">
    <name type="scientific">Candidatus Iainarchaeum sp</name>
    <dbReference type="NCBI Taxonomy" id="3101447"/>
    <lineage>
        <taxon>Archaea</taxon>
        <taxon>Candidatus Iainarchaeota</taxon>
        <taxon>Candidatus Iainarchaeia</taxon>
        <taxon>Candidatus Iainarchaeales</taxon>
        <taxon>Candidatus Iainarchaeaceae</taxon>
        <taxon>Candidatus Iainarchaeum</taxon>
    </lineage>
</organism>
<keyword evidence="1" id="KW-1133">Transmembrane helix</keyword>
<sequence>MVLESILDLQKAEKHPYYLFFASFAISSIAMFLAYKTFPNSSSVLAIELVTVAFMPIVHNLFIKEEEEEAMPLEDTPFAFITKHFNVIHIFGWIFLGMVFTYTFWATVLPETHDNCTGITCELPPKSLIFEEQRKVYTGITGNATIGSEQCFSDESRSFGDCFMFIFTNNAWVMFLAILFSFIWGAGAISLLNWNASVIGLFIGTEIIGKSLTAGLSRALSYLPHGLPEIIAYFVAAIAGGILSAAISKQSFAKDEIRLVLIDTFLLVVLASVTLFIAGFIEAAGIFGYWEAAGAGVIAFFALYAMLYLPSVGKRIDTVRRINL</sequence>
<dbReference type="Pfam" id="PF01944">
    <property type="entry name" value="SpoIIM"/>
    <property type="match status" value="1"/>
</dbReference>